<dbReference type="PANTHER" id="PTHR42916">
    <property type="entry name" value="2-SUCCINYL-5-ENOLPYRUVYL-6-HYDROXY-3-CYCLOHEXENE-1-CARBOXYLATE SYNTHASE"/>
    <property type="match status" value="1"/>
</dbReference>
<comment type="cofactor">
    <cofactor evidence="6">
        <name>thiamine diphosphate</name>
        <dbReference type="ChEBI" id="CHEBI:58937"/>
    </cofactor>
    <text evidence="6">Binds 1 thiamine pyrophosphate per subunit.</text>
</comment>
<feature type="domain" description="Menaquinone biosynthesis protein MenD middle" evidence="9">
    <location>
        <begin position="189"/>
        <end position="418"/>
    </location>
</feature>
<dbReference type="NCBIfam" id="TIGR00173">
    <property type="entry name" value="menD"/>
    <property type="match status" value="1"/>
</dbReference>
<dbReference type="Pfam" id="PF02776">
    <property type="entry name" value="TPP_enzyme_N"/>
    <property type="match status" value="1"/>
</dbReference>
<evidence type="ECO:0000256" key="4">
    <source>
        <dbReference type="ARBA" id="ARBA00023052"/>
    </source>
</evidence>
<keyword evidence="5 6" id="KW-0464">Manganese</keyword>
<evidence type="ECO:0000259" key="8">
    <source>
        <dbReference type="Pfam" id="PF02776"/>
    </source>
</evidence>
<dbReference type="HAMAP" id="MF_01659">
    <property type="entry name" value="MenD"/>
    <property type="match status" value="1"/>
</dbReference>
<dbReference type="InterPro" id="IPR029061">
    <property type="entry name" value="THDP-binding"/>
</dbReference>
<comment type="catalytic activity">
    <reaction evidence="6">
        <text>isochorismate + 2-oxoglutarate + H(+) = 5-enolpyruvoyl-6-hydroxy-2-succinyl-cyclohex-3-ene-1-carboxylate + CO2</text>
        <dbReference type="Rhea" id="RHEA:25593"/>
        <dbReference type="ChEBI" id="CHEBI:15378"/>
        <dbReference type="ChEBI" id="CHEBI:16526"/>
        <dbReference type="ChEBI" id="CHEBI:16810"/>
        <dbReference type="ChEBI" id="CHEBI:29780"/>
        <dbReference type="ChEBI" id="CHEBI:58818"/>
        <dbReference type="EC" id="2.2.1.9"/>
    </reaction>
</comment>
<dbReference type="InterPro" id="IPR032264">
    <property type="entry name" value="MenD_middle"/>
</dbReference>
<comment type="cofactor">
    <cofactor evidence="6">
        <name>Mg(2+)</name>
        <dbReference type="ChEBI" id="CHEBI:18420"/>
    </cofactor>
    <cofactor evidence="6">
        <name>Mn(2+)</name>
        <dbReference type="ChEBI" id="CHEBI:29035"/>
    </cofactor>
</comment>
<keyword evidence="2 6" id="KW-0479">Metal-binding</keyword>
<dbReference type="GO" id="GO:0070204">
    <property type="term" value="F:2-succinyl-5-enolpyruvyl-6-hydroxy-3-cyclohexene-1-carboxylic-acid synthase activity"/>
    <property type="evidence" value="ECO:0007669"/>
    <property type="project" value="UniProtKB-EC"/>
</dbReference>
<keyword evidence="4 6" id="KW-0786">Thiamine pyrophosphate</keyword>
<proteinExistence type="inferred from homology"/>
<dbReference type="Proteomes" id="UP001154265">
    <property type="component" value="Unassembled WGS sequence"/>
</dbReference>
<dbReference type="PANTHER" id="PTHR42916:SF1">
    <property type="entry name" value="PROTEIN PHYLLO, CHLOROPLASTIC"/>
    <property type="match status" value="1"/>
</dbReference>
<evidence type="ECO:0000256" key="1">
    <source>
        <dbReference type="ARBA" id="ARBA00022679"/>
    </source>
</evidence>
<dbReference type="InterPro" id="IPR004433">
    <property type="entry name" value="MenaQ_synth_MenD"/>
</dbReference>
<evidence type="ECO:0000259" key="9">
    <source>
        <dbReference type="Pfam" id="PF16582"/>
    </source>
</evidence>
<feature type="domain" description="Thiamine pyrophosphate enzyme TPP-binding" evidence="7">
    <location>
        <begin position="451"/>
        <end position="554"/>
    </location>
</feature>
<dbReference type="InterPro" id="IPR011766">
    <property type="entry name" value="TPP_enzyme_TPP-bd"/>
</dbReference>
<comment type="subunit">
    <text evidence="6">Homodimer.</text>
</comment>
<keyword evidence="1 6" id="KW-0808">Transferase</keyword>
<comment type="caution">
    <text evidence="10">The sequence shown here is derived from an EMBL/GenBank/DDBJ whole genome shotgun (WGS) entry which is preliminary data.</text>
</comment>
<dbReference type="InterPro" id="IPR012001">
    <property type="entry name" value="Thiamin_PyroP_enz_TPP-bd_dom"/>
</dbReference>
<evidence type="ECO:0000256" key="5">
    <source>
        <dbReference type="ARBA" id="ARBA00023211"/>
    </source>
</evidence>
<evidence type="ECO:0000313" key="11">
    <source>
        <dbReference type="Proteomes" id="UP001154265"/>
    </source>
</evidence>
<dbReference type="Pfam" id="PF16582">
    <property type="entry name" value="TPP_enzyme_M_2"/>
    <property type="match status" value="1"/>
</dbReference>
<evidence type="ECO:0000256" key="3">
    <source>
        <dbReference type="ARBA" id="ARBA00022842"/>
    </source>
</evidence>
<comment type="pathway">
    <text evidence="6">Quinol/quinone metabolism; 1,4-dihydroxy-2-naphthoate biosynthesis; 1,4-dihydroxy-2-naphthoate from chorismate: step 2/7.</text>
</comment>
<protein>
    <recommendedName>
        <fullName evidence="6">2-succinyl-5-enolpyruvyl-6-hydroxy-3-cyclohexene-1-carboxylate synthase</fullName>
        <shortName evidence="6">SEPHCHC synthase</shortName>
        <ecNumber evidence="6">2.2.1.9</ecNumber>
    </recommendedName>
</protein>
<evidence type="ECO:0000259" key="7">
    <source>
        <dbReference type="Pfam" id="PF02775"/>
    </source>
</evidence>
<reference evidence="10" key="2">
    <citation type="submission" date="2022-01" db="EMBL/GenBank/DDBJ databases">
        <authorList>
            <person name="Zivanovic Y."/>
            <person name="Moreira D."/>
            <person name="Lopez-Garcia P."/>
        </authorList>
    </citation>
    <scope>NUCLEOTIDE SEQUENCE</scope>
    <source>
        <strain evidence="10">G9</strain>
    </source>
</reference>
<dbReference type="EMBL" id="JAKKUT010000002">
    <property type="protein sequence ID" value="MDG2990719.1"/>
    <property type="molecule type" value="Genomic_DNA"/>
</dbReference>
<dbReference type="SUPFAM" id="SSF52518">
    <property type="entry name" value="Thiamin diphosphate-binding fold (THDP-binding)"/>
    <property type="match status" value="2"/>
</dbReference>
<name>A0ABT6EY38_9SYNE</name>
<keyword evidence="3 6" id="KW-0460">Magnesium</keyword>
<dbReference type="RefSeq" id="WP_277866621.1">
    <property type="nucleotide sequence ID" value="NZ_JAKKUT010000002.1"/>
</dbReference>
<gene>
    <name evidence="6 10" type="primary">menD</name>
    <name evidence="10" type="ORF">L3556_07195</name>
</gene>
<comment type="similarity">
    <text evidence="6">Belongs to the TPP enzyme family. MenD subfamily.</text>
</comment>
<organism evidence="10 11">
    <name type="scientific">Candidatus Synechococcus calcipolaris G9</name>
    <dbReference type="NCBI Taxonomy" id="1497997"/>
    <lineage>
        <taxon>Bacteria</taxon>
        <taxon>Bacillati</taxon>
        <taxon>Cyanobacteriota</taxon>
        <taxon>Cyanophyceae</taxon>
        <taxon>Synechococcales</taxon>
        <taxon>Synechococcaceae</taxon>
        <taxon>Synechococcus</taxon>
    </lineage>
</organism>
<dbReference type="Gene3D" id="3.40.50.970">
    <property type="match status" value="2"/>
</dbReference>
<accession>A0ABT6EY38</accession>
<reference evidence="10" key="1">
    <citation type="journal article" date="2022" name="Genome Biol. Evol.">
        <title>A New Gene Family Diagnostic for Intracellular Biomineralization of Amorphous Ca Carbonates by Cyanobacteria.</title>
        <authorList>
            <person name="Benzerara K."/>
            <person name="Duprat E."/>
            <person name="Bitard-Feildel T."/>
            <person name="Caumes G."/>
            <person name="Cassier-Chauvat C."/>
            <person name="Chauvat F."/>
            <person name="Dezi M."/>
            <person name="Diop S.I."/>
            <person name="Gaschignard G."/>
            <person name="Gorgen S."/>
            <person name="Gugger M."/>
            <person name="Lopez-Garcia P."/>
            <person name="Millet M."/>
            <person name="Skouri-Panet F."/>
            <person name="Moreira D."/>
            <person name="Callebaut I."/>
        </authorList>
    </citation>
    <scope>NUCLEOTIDE SEQUENCE</scope>
    <source>
        <strain evidence="10">G9</strain>
    </source>
</reference>
<dbReference type="Pfam" id="PF02775">
    <property type="entry name" value="TPP_enzyme_C"/>
    <property type="match status" value="1"/>
</dbReference>
<dbReference type="PIRSF" id="PIRSF004983">
    <property type="entry name" value="MenD"/>
    <property type="match status" value="1"/>
</dbReference>
<comment type="pathway">
    <text evidence="6">Cofactor biosynthesis; phylloquinone biosynthesis.</text>
</comment>
<sequence length="593" mass="65805">MALAGPVPSNLNSLWSSILFETLFRLGLRQVVVCPGSRSGPLAVAVAEHPHLEAIPILDERSAAFFALGLARQSHTPVALICTSGTAAANFYPAVIEASVSHVPLLILTGDRPPELRFCHAGQAIDQTQLYGGYSRCFRELALPELNQCGYLRQTIQQLWHRCLSPDPGPVQINIPLRDPLAPLPDPEFQATFQEWVAAKSWGETFYQHLAPHPRVSPSSFLFPWRDWQAHGRGVIIAGPAQPPVPLDYCRAIAQLSAALGWPVLADVLSPCRHHQDVIPTVISGYDLLLRDSSWADRLAPTAVIQLGELPTSKPLRAWLSEFQPQRWIIDPYGDNYDPLHGPSIPLQTGVEALLRLDSVTLEDQPAGWSDYLEDWLRGDRQVQEQLDHLFAETDWLWEPKIAWTLAKMLPPQTPLFIASSMPVRDAETVWPANDHHIQPWFNRGANGIDGTLSTALGIAHRHTAAVLLTGDLACLHDTNGFLIAPQFQGSLTIVLVNNHGGGIFGMLPIAQFDPPFETYFATPQSVSFATLAAAYGIHYQSLHTWPDLEKALEIHELNRPGIRLLELTCDRQRDAHNRKTRLYPLLSNSFHS</sequence>
<evidence type="ECO:0000313" key="10">
    <source>
        <dbReference type="EMBL" id="MDG2990719.1"/>
    </source>
</evidence>
<dbReference type="CDD" id="cd02009">
    <property type="entry name" value="TPP_SHCHC_synthase"/>
    <property type="match status" value="1"/>
</dbReference>
<evidence type="ECO:0000256" key="6">
    <source>
        <dbReference type="HAMAP-Rule" id="MF_01659"/>
    </source>
</evidence>
<comment type="function">
    <text evidence="6">Catalyzes the thiamine diphosphate-dependent decarboxylation of 2-oxoglutarate and the subsequent addition of the resulting succinic semialdehyde-thiamine pyrophosphate anion to isochorismate to yield 2-succinyl-5-enolpyruvyl-6-hydroxy-3-cyclohexene-1-carboxylate (SEPHCHC).</text>
</comment>
<keyword evidence="11" id="KW-1185">Reference proteome</keyword>
<dbReference type="Gene3D" id="3.40.50.1220">
    <property type="entry name" value="TPP-binding domain"/>
    <property type="match status" value="1"/>
</dbReference>
<evidence type="ECO:0000256" key="2">
    <source>
        <dbReference type="ARBA" id="ARBA00022723"/>
    </source>
</evidence>
<dbReference type="EC" id="2.2.1.9" evidence="6"/>
<feature type="domain" description="Thiamine pyrophosphate enzyme N-terminal TPP-binding" evidence="8">
    <location>
        <begin position="17"/>
        <end position="129"/>
    </location>
</feature>
<dbReference type="CDD" id="cd07037">
    <property type="entry name" value="TPP_PYR_MenD"/>
    <property type="match status" value="1"/>
</dbReference>